<sequence length="238" mass="26810">MNILVVEDEPLTLKVVEYVLSGSGYQVTKATNIKEADEILSLSQPWLAIVDKFLPDGNGADYCELLAEKHPGLPVILLTCESQQRQRDYMRYPGDTIRKPFVLKDLVDSVKRMIRADVACHAAPPAQSRLTVGEIELAPVERRLYISNKPTIQLSKSESKLLECVMSNAGAVVTTEELDFALHAYDLTGEVDSVDEYIYRLRRKLEDDPNNPRYLCPAEKLGMKGYFFSKELPVMVVE</sequence>
<evidence type="ECO:0000256" key="4">
    <source>
        <dbReference type="ARBA" id="ARBA00023125"/>
    </source>
</evidence>
<dbReference type="GO" id="GO:0006355">
    <property type="term" value="P:regulation of DNA-templated transcription"/>
    <property type="evidence" value="ECO:0007669"/>
    <property type="project" value="InterPro"/>
</dbReference>
<dbReference type="GO" id="GO:0005829">
    <property type="term" value="C:cytosol"/>
    <property type="evidence" value="ECO:0007669"/>
    <property type="project" value="TreeGrafter"/>
</dbReference>
<evidence type="ECO:0000259" key="8">
    <source>
        <dbReference type="PROSITE" id="PS50110"/>
    </source>
</evidence>
<name>A0A8T7M9W0_9CHLR</name>
<dbReference type="Pfam" id="PF00486">
    <property type="entry name" value="Trans_reg_C"/>
    <property type="match status" value="1"/>
</dbReference>
<evidence type="ECO:0000256" key="5">
    <source>
        <dbReference type="ARBA" id="ARBA00023163"/>
    </source>
</evidence>
<evidence type="ECO:0000256" key="3">
    <source>
        <dbReference type="ARBA" id="ARBA00023015"/>
    </source>
</evidence>
<accession>A0A8T7M9W0</accession>
<reference evidence="11" key="2">
    <citation type="journal article" date="2024" name="Nature">
        <title>Anoxygenic phototroph of the Chloroflexota uses a type I reaction centre.</title>
        <authorList>
            <person name="Tsuji J.M."/>
            <person name="Shaw N.A."/>
            <person name="Nagashima S."/>
            <person name="Venkiteswaran J.J."/>
            <person name="Schiff S.L."/>
            <person name="Watanabe T."/>
            <person name="Fukui M."/>
            <person name="Hanada S."/>
            <person name="Tank M."/>
            <person name="Neufeld J.D."/>
        </authorList>
    </citation>
    <scope>NUCLEOTIDE SEQUENCE</scope>
    <source>
        <strain evidence="11">L227-S17</strain>
    </source>
</reference>
<dbReference type="PANTHER" id="PTHR48111:SF1">
    <property type="entry name" value="TWO-COMPONENT RESPONSE REGULATOR ORR33"/>
    <property type="match status" value="1"/>
</dbReference>
<evidence type="ECO:0000256" key="2">
    <source>
        <dbReference type="ARBA" id="ARBA00023012"/>
    </source>
</evidence>
<protein>
    <submittedName>
        <fullName evidence="10">Response regulator transcription factor</fullName>
    </submittedName>
</protein>
<dbReference type="InterPro" id="IPR011006">
    <property type="entry name" value="CheY-like_superfamily"/>
</dbReference>
<dbReference type="PROSITE" id="PS51755">
    <property type="entry name" value="OMPR_PHOB"/>
    <property type="match status" value="1"/>
</dbReference>
<keyword evidence="2" id="KW-0902">Two-component regulatory system</keyword>
<evidence type="ECO:0000313" key="12">
    <source>
        <dbReference type="Proteomes" id="UP000521676"/>
    </source>
</evidence>
<dbReference type="RefSeq" id="WP_341470749.1">
    <property type="nucleotide sequence ID" value="NZ_CP128400.1"/>
</dbReference>
<dbReference type="GO" id="GO:0000156">
    <property type="term" value="F:phosphorelay response regulator activity"/>
    <property type="evidence" value="ECO:0007669"/>
    <property type="project" value="TreeGrafter"/>
</dbReference>
<dbReference type="AlphaFoldDB" id="A0A8T7M9W0"/>
<proteinExistence type="predicted"/>
<dbReference type="PROSITE" id="PS50110">
    <property type="entry name" value="RESPONSE_REGULATORY"/>
    <property type="match status" value="1"/>
</dbReference>
<dbReference type="SUPFAM" id="SSF46894">
    <property type="entry name" value="C-terminal effector domain of the bipartite response regulators"/>
    <property type="match status" value="1"/>
</dbReference>
<feature type="domain" description="Response regulatory" evidence="8">
    <location>
        <begin position="2"/>
        <end position="114"/>
    </location>
</feature>
<keyword evidence="4 7" id="KW-0238">DNA-binding</keyword>
<gene>
    <name evidence="10" type="ORF">HXX08_23895</name>
    <name evidence="11" type="ORF">OZ401_004465</name>
</gene>
<feature type="domain" description="OmpR/PhoB-type" evidence="9">
    <location>
        <begin position="127"/>
        <end position="230"/>
    </location>
</feature>
<dbReference type="InterPro" id="IPR036388">
    <property type="entry name" value="WH-like_DNA-bd_sf"/>
</dbReference>
<dbReference type="EMBL" id="JACATZ010000003">
    <property type="protein sequence ID" value="NWJ48915.1"/>
    <property type="molecule type" value="Genomic_DNA"/>
</dbReference>
<organism evidence="10 12">
    <name type="scientific">Candidatus Chlorohelix allophototropha</name>
    <dbReference type="NCBI Taxonomy" id="3003348"/>
    <lineage>
        <taxon>Bacteria</taxon>
        <taxon>Bacillati</taxon>
        <taxon>Chloroflexota</taxon>
        <taxon>Chloroflexia</taxon>
        <taxon>Candidatus Chloroheliales</taxon>
        <taxon>Candidatus Chloroheliaceae</taxon>
        <taxon>Candidatus Chlorohelix</taxon>
    </lineage>
</organism>
<dbReference type="EMBL" id="CP128400">
    <property type="protein sequence ID" value="WJW68846.1"/>
    <property type="molecule type" value="Genomic_DNA"/>
</dbReference>
<dbReference type="InterPro" id="IPR039420">
    <property type="entry name" value="WalR-like"/>
</dbReference>
<keyword evidence="1 6" id="KW-0597">Phosphoprotein</keyword>
<evidence type="ECO:0000256" key="7">
    <source>
        <dbReference type="PROSITE-ProRule" id="PRU01091"/>
    </source>
</evidence>
<dbReference type="InterPro" id="IPR001789">
    <property type="entry name" value="Sig_transdc_resp-reg_receiver"/>
</dbReference>
<keyword evidence="5" id="KW-0804">Transcription</keyword>
<evidence type="ECO:0000256" key="6">
    <source>
        <dbReference type="PROSITE-ProRule" id="PRU00169"/>
    </source>
</evidence>
<dbReference type="GO" id="GO:0032993">
    <property type="term" value="C:protein-DNA complex"/>
    <property type="evidence" value="ECO:0007669"/>
    <property type="project" value="TreeGrafter"/>
</dbReference>
<dbReference type="Pfam" id="PF00072">
    <property type="entry name" value="Response_reg"/>
    <property type="match status" value="1"/>
</dbReference>
<dbReference type="InterPro" id="IPR001867">
    <property type="entry name" value="OmpR/PhoB-type_DNA-bd"/>
</dbReference>
<dbReference type="Proteomes" id="UP001431572">
    <property type="component" value="Chromosome 2"/>
</dbReference>
<evidence type="ECO:0000313" key="13">
    <source>
        <dbReference type="Proteomes" id="UP001431572"/>
    </source>
</evidence>
<keyword evidence="3" id="KW-0805">Transcription regulation</keyword>
<evidence type="ECO:0000256" key="1">
    <source>
        <dbReference type="ARBA" id="ARBA00022553"/>
    </source>
</evidence>
<feature type="DNA-binding region" description="OmpR/PhoB-type" evidence="7">
    <location>
        <begin position="127"/>
        <end position="230"/>
    </location>
</feature>
<reference evidence="10 12" key="1">
    <citation type="submission" date="2020-06" db="EMBL/GenBank/DDBJ databases">
        <title>Anoxygenic phototrophic Chloroflexota member uses a Type I reaction center.</title>
        <authorList>
            <person name="Tsuji J.M."/>
            <person name="Shaw N.A."/>
            <person name="Nagashima S."/>
            <person name="Venkiteswaran J."/>
            <person name="Schiff S.L."/>
            <person name="Hanada S."/>
            <person name="Tank M."/>
            <person name="Neufeld J.D."/>
        </authorList>
    </citation>
    <scope>NUCLEOTIDE SEQUENCE [LARGE SCALE GENOMIC DNA]</scope>
    <source>
        <strain evidence="10">L227-S17</strain>
    </source>
</reference>
<evidence type="ECO:0000259" key="9">
    <source>
        <dbReference type="PROSITE" id="PS51755"/>
    </source>
</evidence>
<dbReference type="GO" id="GO:0000976">
    <property type="term" value="F:transcription cis-regulatory region binding"/>
    <property type="evidence" value="ECO:0007669"/>
    <property type="project" value="TreeGrafter"/>
</dbReference>
<feature type="modified residue" description="4-aspartylphosphate" evidence="6">
    <location>
        <position position="51"/>
    </location>
</feature>
<dbReference type="SMART" id="SM00862">
    <property type="entry name" value="Trans_reg_C"/>
    <property type="match status" value="1"/>
</dbReference>
<dbReference type="Gene3D" id="3.40.50.2300">
    <property type="match status" value="1"/>
</dbReference>
<evidence type="ECO:0000313" key="11">
    <source>
        <dbReference type="EMBL" id="WJW68846.1"/>
    </source>
</evidence>
<dbReference type="SMART" id="SM00448">
    <property type="entry name" value="REC"/>
    <property type="match status" value="1"/>
</dbReference>
<dbReference type="SUPFAM" id="SSF52172">
    <property type="entry name" value="CheY-like"/>
    <property type="match status" value="1"/>
</dbReference>
<dbReference type="Gene3D" id="1.10.10.10">
    <property type="entry name" value="Winged helix-like DNA-binding domain superfamily/Winged helix DNA-binding domain"/>
    <property type="match status" value="1"/>
</dbReference>
<dbReference type="CDD" id="cd00383">
    <property type="entry name" value="trans_reg_C"/>
    <property type="match status" value="1"/>
</dbReference>
<keyword evidence="13" id="KW-1185">Reference proteome</keyword>
<dbReference type="PANTHER" id="PTHR48111">
    <property type="entry name" value="REGULATOR OF RPOS"/>
    <property type="match status" value="1"/>
</dbReference>
<dbReference type="InterPro" id="IPR016032">
    <property type="entry name" value="Sig_transdc_resp-reg_C-effctor"/>
</dbReference>
<dbReference type="Proteomes" id="UP000521676">
    <property type="component" value="Unassembled WGS sequence"/>
</dbReference>
<evidence type="ECO:0000313" key="10">
    <source>
        <dbReference type="EMBL" id="NWJ48915.1"/>
    </source>
</evidence>